<dbReference type="Proteomes" id="UP000266841">
    <property type="component" value="Unassembled WGS sequence"/>
</dbReference>
<dbReference type="GO" id="GO:0031267">
    <property type="term" value="F:small GTPase binding"/>
    <property type="evidence" value="ECO:0007669"/>
    <property type="project" value="TreeGrafter"/>
</dbReference>
<accession>K0SXA9</accession>
<comment type="caution">
    <text evidence="4">The sequence shown here is derived from an EMBL/GenBank/DDBJ whole genome shotgun (WGS) entry which is preliminary data.</text>
</comment>
<dbReference type="GO" id="GO:0048471">
    <property type="term" value="C:perinuclear region of cytoplasm"/>
    <property type="evidence" value="ECO:0007669"/>
    <property type="project" value="TreeGrafter"/>
</dbReference>
<dbReference type="PANTHER" id="PTHR24113">
    <property type="entry name" value="RAN GTPASE-ACTIVATING PROTEIN 1"/>
    <property type="match status" value="1"/>
</dbReference>
<dbReference type="InterPro" id="IPR027038">
    <property type="entry name" value="RanGap"/>
</dbReference>
<sequence length="231" mass="26071">ISSAPIRRLFGGVGTSKLDTIHLNHNGIETNGDRCISDFLAANPPLRILSLIGNELNDDDALRIGLALQSNTNLRFLDLNNNKLTKRGKLFMYHQSILGLSTSYLSTLKSTVEANLNTVSGANHTCKIDGICEALMNYRDKSAKWNRSRKLCWLLGHRYLEGCNITQLESEFSEDSIGLVPHVLACINTYATDYDSVNARSEFMPERQCLSVLFEMVRDWKTPELYQFYQT</sequence>
<name>K0SXA9_THAOC</name>
<dbReference type="SUPFAM" id="SSF52047">
    <property type="entry name" value="RNI-like"/>
    <property type="match status" value="1"/>
</dbReference>
<protein>
    <submittedName>
        <fullName evidence="4">Uncharacterized protein</fullName>
    </submittedName>
</protein>
<dbReference type="InterPro" id="IPR032675">
    <property type="entry name" value="LRR_dom_sf"/>
</dbReference>
<evidence type="ECO:0000256" key="1">
    <source>
        <dbReference type="ARBA" id="ARBA00022468"/>
    </source>
</evidence>
<keyword evidence="5" id="KW-1185">Reference proteome</keyword>
<organism evidence="4 5">
    <name type="scientific">Thalassiosira oceanica</name>
    <name type="common">Marine diatom</name>
    <dbReference type="NCBI Taxonomy" id="159749"/>
    <lineage>
        <taxon>Eukaryota</taxon>
        <taxon>Sar</taxon>
        <taxon>Stramenopiles</taxon>
        <taxon>Ochrophyta</taxon>
        <taxon>Bacillariophyta</taxon>
        <taxon>Coscinodiscophyceae</taxon>
        <taxon>Thalassiosirophycidae</taxon>
        <taxon>Thalassiosirales</taxon>
        <taxon>Thalassiosiraceae</taxon>
        <taxon>Thalassiosira</taxon>
    </lineage>
</organism>
<dbReference type="Gene3D" id="3.80.10.10">
    <property type="entry name" value="Ribonuclease Inhibitor"/>
    <property type="match status" value="1"/>
</dbReference>
<dbReference type="GO" id="GO:0005096">
    <property type="term" value="F:GTPase activator activity"/>
    <property type="evidence" value="ECO:0007669"/>
    <property type="project" value="UniProtKB-KW"/>
</dbReference>
<gene>
    <name evidence="4" type="ORF">THAOC_16494</name>
</gene>
<dbReference type="GO" id="GO:0005634">
    <property type="term" value="C:nucleus"/>
    <property type="evidence" value="ECO:0007669"/>
    <property type="project" value="TreeGrafter"/>
</dbReference>
<dbReference type="EMBL" id="AGNL01018571">
    <property type="protein sequence ID" value="EJK62877.1"/>
    <property type="molecule type" value="Genomic_DNA"/>
</dbReference>
<evidence type="ECO:0000256" key="3">
    <source>
        <dbReference type="ARBA" id="ARBA00022737"/>
    </source>
</evidence>
<dbReference type="eggNOG" id="ENOG502QU1H">
    <property type="taxonomic scope" value="Eukaryota"/>
</dbReference>
<keyword evidence="2" id="KW-0433">Leucine-rich repeat</keyword>
<dbReference type="GO" id="GO:0006913">
    <property type="term" value="P:nucleocytoplasmic transport"/>
    <property type="evidence" value="ECO:0007669"/>
    <property type="project" value="TreeGrafter"/>
</dbReference>
<evidence type="ECO:0000313" key="4">
    <source>
        <dbReference type="EMBL" id="EJK62877.1"/>
    </source>
</evidence>
<feature type="non-terminal residue" evidence="4">
    <location>
        <position position="1"/>
    </location>
</feature>
<evidence type="ECO:0000256" key="2">
    <source>
        <dbReference type="ARBA" id="ARBA00022614"/>
    </source>
</evidence>
<proteinExistence type="predicted"/>
<keyword evidence="1" id="KW-0343">GTPase activation</keyword>
<keyword evidence="3" id="KW-0677">Repeat</keyword>
<dbReference type="AlphaFoldDB" id="K0SXA9"/>
<evidence type="ECO:0000313" key="5">
    <source>
        <dbReference type="Proteomes" id="UP000266841"/>
    </source>
</evidence>
<dbReference type="OrthoDB" id="188902at2759"/>
<reference evidence="4 5" key="1">
    <citation type="journal article" date="2012" name="Genome Biol.">
        <title>Genome and low-iron response of an oceanic diatom adapted to chronic iron limitation.</title>
        <authorList>
            <person name="Lommer M."/>
            <person name="Specht M."/>
            <person name="Roy A.S."/>
            <person name="Kraemer L."/>
            <person name="Andreson R."/>
            <person name="Gutowska M.A."/>
            <person name="Wolf J."/>
            <person name="Bergner S.V."/>
            <person name="Schilhabel M.B."/>
            <person name="Klostermeier U.C."/>
            <person name="Beiko R.G."/>
            <person name="Rosenstiel P."/>
            <person name="Hippler M."/>
            <person name="Laroche J."/>
        </authorList>
    </citation>
    <scope>NUCLEOTIDE SEQUENCE [LARGE SCALE GENOMIC DNA]</scope>
    <source>
        <strain evidence="4 5">CCMP1005</strain>
    </source>
</reference>
<dbReference type="GO" id="GO:0005829">
    <property type="term" value="C:cytosol"/>
    <property type="evidence" value="ECO:0007669"/>
    <property type="project" value="TreeGrafter"/>
</dbReference>
<dbReference type="PANTHER" id="PTHR24113:SF12">
    <property type="entry name" value="RAN GTPASE-ACTIVATING PROTEIN 1"/>
    <property type="match status" value="1"/>
</dbReference>